<evidence type="ECO:0000313" key="2">
    <source>
        <dbReference type="Proteomes" id="UP000537141"/>
    </source>
</evidence>
<keyword evidence="2" id="KW-1185">Reference proteome</keyword>
<dbReference type="Pfam" id="PF07295">
    <property type="entry name" value="DUF1451"/>
    <property type="match status" value="1"/>
</dbReference>
<reference evidence="1 2" key="1">
    <citation type="submission" date="2020-08" db="EMBL/GenBank/DDBJ databases">
        <title>Genomic Encyclopedia of Type Strains, Phase IV (KMG-IV): sequencing the most valuable type-strain genomes for metagenomic binning, comparative biology and taxonomic classification.</title>
        <authorList>
            <person name="Goeker M."/>
        </authorList>
    </citation>
    <scope>NUCLEOTIDE SEQUENCE [LARGE SCALE GENOMIC DNA]</scope>
    <source>
        <strain evidence="1 2">DSM 26287</strain>
    </source>
</reference>
<dbReference type="Proteomes" id="UP000537141">
    <property type="component" value="Unassembled WGS sequence"/>
</dbReference>
<evidence type="ECO:0008006" key="3">
    <source>
        <dbReference type="Google" id="ProtNLM"/>
    </source>
</evidence>
<dbReference type="EMBL" id="JACHHU010000001">
    <property type="protein sequence ID" value="MBB6541874.1"/>
    <property type="molecule type" value="Genomic_DNA"/>
</dbReference>
<sequence length="160" mass="18707">MSNKPLFTDFYHKLSMWLTDVKKHEVTEIVELVEQAKVILSAAESIPEEKITQFIDNFQYDLHEFYQQNQEQVKNSTFLSLMNESFWALLVQITDKSQVEWAELCQDFKQNGDYQEGDIIGFGKLTCVKCNNTILISHMTKVGKCLHCQHNHFKRESLTP</sequence>
<dbReference type="RefSeq" id="WP_184421683.1">
    <property type="nucleotide sequence ID" value="NZ_AP027362.1"/>
</dbReference>
<gene>
    <name evidence="1" type="ORF">HNQ55_000348</name>
</gene>
<dbReference type="AlphaFoldDB" id="A0A7X0TS97"/>
<organism evidence="1 2">
    <name type="scientific">Thalassotalea piscium</name>
    <dbReference type="NCBI Taxonomy" id="1230533"/>
    <lineage>
        <taxon>Bacteria</taxon>
        <taxon>Pseudomonadati</taxon>
        <taxon>Pseudomonadota</taxon>
        <taxon>Gammaproteobacteria</taxon>
        <taxon>Alteromonadales</taxon>
        <taxon>Colwelliaceae</taxon>
        <taxon>Thalassotalea</taxon>
    </lineage>
</organism>
<comment type="caution">
    <text evidence="1">The sequence shown here is derived from an EMBL/GenBank/DDBJ whole genome shotgun (WGS) entry which is preliminary data.</text>
</comment>
<evidence type="ECO:0000313" key="1">
    <source>
        <dbReference type="EMBL" id="MBB6541874.1"/>
    </source>
</evidence>
<dbReference type="InterPro" id="IPR009912">
    <property type="entry name" value="DUF1451"/>
</dbReference>
<name>A0A7X0TS97_9GAMM</name>
<protein>
    <recommendedName>
        <fullName evidence="3">Zinc ribbon-containing protein</fullName>
    </recommendedName>
</protein>
<accession>A0A7X0TS97</accession>
<proteinExistence type="predicted"/>